<protein>
    <submittedName>
        <fullName evidence="2">Uncharacterized protein</fullName>
    </submittedName>
</protein>
<dbReference type="Proteomes" id="UP000051176">
    <property type="component" value="Unassembled WGS sequence"/>
</dbReference>
<comment type="caution">
    <text evidence="2">The sequence shown here is derived from an EMBL/GenBank/DDBJ whole genome shotgun (WGS) entry which is preliminary data.</text>
</comment>
<accession>A0A0R1GR84</accession>
<reference evidence="2 3" key="1">
    <citation type="journal article" date="2015" name="Genome Announc.">
        <title>Expanding the biotechnology potential of lactobacilli through comparative genomics of 213 strains and associated genera.</title>
        <authorList>
            <person name="Sun Z."/>
            <person name="Harris H.M."/>
            <person name="McCann A."/>
            <person name="Guo C."/>
            <person name="Argimon S."/>
            <person name="Zhang W."/>
            <person name="Yang X."/>
            <person name="Jeffery I.B."/>
            <person name="Cooney J.C."/>
            <person name="Kagawa T.F."/>
            <person name="Liu W."/>
            <person name="Song Y."/>
            <person name="Salvetti E."/>
            <person name="Wrobel A."/>
            <person name="Rasinkangas P."/>
            <person name="Parkhill J."/>
            <person name="Rea M.C."/>
            <person name="O'Sullivan O."/>
            <person name="Ritari J."/>
            <person name="Douillard F.P."/>
            <person name="Paul Ross R."/>
            <person name="Yang R."/>
            <person name="Briner A.E."/>
            <person name="Felis G.E."/>
            <person name="de Vos W.M."/>
            <person name="Barrangou R."/>
            <person name="Klaenhammer T.R."/>
            <person name="Caufield P.W."/>
            <person name="Cui Y."/>
            <person name="Zhang H."/>
            <person name="O'Toole P.W."/>
        </authorList>
    </citation>
    <scope>NUCLEOTIDE SEQUENCE [LARGE SCALE GENOMIC DNA]</scope>
    <source>
        <strain evidence="2 3">ATCC 53295</strain>
    </source>
</reference>
<sequence>MLAVAGTTAVLPTASASAKRTVTPANFRGTWQARISKKEVQKVKITKYSFSVSQYKNGKKEEGSWTVGNKKRKHSKNPFNGVPLYVHKDKKGYTFIGVKRRGQLWHLKRVTHKKKVSLRDDGWEYKSFGEKPIVHYYYRVK</sequence>
<proteinExistence type="predicted"/>
<keyword evidence="3" id="KW-1185">Reference proteome</keyword>
<feature type="region of interest" description="Disordered" evidence="1">
    <location>
        <begin position="60"/>
        <end position="81"/>
    </location>
</feature>
<dbReference type="PATRIC" id="fig|1267003.4.peg.1082"/>
<evidence type="ECO:0000256" key="1">
    <source>
        <dbReference type="SAM" id="MobiDB-lite"/>
    </source>
</evidence>
<dbReference type="AlphaFoldDB" id="A0A0R1GR84"/>
<dbReference type="EMBL" id="AZCZ01000026">
    <property type="protein sequence ID" value="KRK36249.1"/>
    <property type="molecule type" value="Genomic_DNA"/>
</dbReference>
<gene>
    <name evidence="2" type="ORF">FD07_GL001021</name>
</gene>
<dbReference type="STRING" id="357278.IV61_GL001060"/>
<name>A0A0R1GR84_9LACO</name>
<organism evidence="2 3">
    <name type="scientific">Levilactobacillus parabrevis ATCC 53295</name>
    <dbReference type="NCBI Taxonomy" id="1267003"/>
    <lineage>
        <taxon>Bacteria</taxon>
        <taxon>Bacillati</taxon>
        <taxon>Bacillota</taxon>
        <taxon>Bacilli</taxon>
        <taxon>Lactobacillales</taxon>
        <taxon>Lactobacillaceae</taxon>
        <taxon>Levilactobacillus</taxon>
    </lineage>
</organism>
<evidence type="ECO:0000313" key="2">
    <source>
        <dbReference type="EMBL" id="KRK36249.1"/>
    </source>
</evidence>
<evidence type="ECO:0000313" key="3">
    <source>
        <dbReference type="Proteomes" id="UP000051176"/>
    </source>
</evidence>